<evidence type="ECO:0000256" key="2">
    <source>
        <dbReference type="SAM" id="Phobius"/>
    </source>
</evidence>
<feature type="transmembrane region" description="Helical" evidence="2">
    <location>
        <begin position="226"/>
        <end position="245"/>
    </location>
</feature>
<dbReference type="EMBL" id="CP053564">
    <property type="protein sequence ID" value="QJY47049.1"/>
    <property type="molecule type" value="Genomic_DNA"/>
</dbReference>
<organism evidence="3 4">
    <name type="scientific">Pseudonocardia broussonetiae</name>
    <dbReference type="NCBI Taxonomy" id="2736640"/>
    <lineage>
        <taxon>Bacteria</taxon>
        <taxon>Bacillati</taxon>
        <taxon>Actinomycetota</taxon>
        <taxon>Actinomycetes</taxon>
        <taxon>Pseudonocardiales</taxon>
        <taxon>Pseudonocardiaceae</taxon>
        <taxon>Pseudonocardia</taxon>
    </lineage>
</organism>
<keyword evidence="2" id="KW-0472">Membrane</keyword>
<proteinExistence type="predicted"/>
<dbReference type="Proteomes" id="UP000505377">
    <property type="component" value="Chromosome"/>
</dbReference>
<dbReference type="RefSeq" id="WP_172159204.1">
    <property type="nucleotide sequence ID" value="NZ_CP053564.1"/>
</dbReference>
<feature type="region of interest" description="Disordered" evidence="1">
    <location>
        <begin position="462"/>
        <end position="525"/>
    </location>
</feature>
<reference evidence="3 4" key="1">
    <citation type="submission" date="2020-05" db="EMBL/GenBank/DDBJ databases">
        <authorList>
            <person name="Mo P."/>
        </authorList>
    </citation>
    <scope>NUCLEOTIDE SEQUENCE [LARGE SCALE GENOMIC DNA]</scope>
    <source>
        <strain evidence="3 4">Gen01</strain>
    </source>
</reference>
<keyword evidence="2" id="KW-1133">Transmembrane helix</keyword>
<gene>
    <name evidence="3" type="ORF">HOP40_15540</name>
</gene>
<feature type="transmembrane region" description="Helical" evidence="2">
    <location>
        <begin position="171"/>
        <end position="192"/>
    </location>
</feature>
<feature type="transmembrane region" description="Helical" evidence="2">
    <location>
        <begin position="81"/>
        <end position="98"/>
    </location>
</feature>
<evidence type="ECO:0000256" key="1">
    <source>
        <dbReference type="SAM" id="MobiDB-lite"/>
    </source>
</evidence>
<feature type="compositionally biased region" description="Pro residues" evidence="1">
    <location>
        <begin position="506"/>
        <end position="515"/>
    </location>
</feature>
<evidence type="ECO:0000313" key="4">
    <source>
        <dbReference type="Proteomes" id="UP000505377"/>
    </source>
</evidence>
<feature type="compositionally biased region" description="Pro residues" evidence="1">
    <location>
        <begin position="472"/>
        <end position="484"/>
    </location>
</feature>
<protein>
    <recommendedName>
        <fullName evidence="5">O-antigen ligase domain-containing protein</fullName>
    </recommendedName>
</protein>
<sequence>MPERPGGDGEFPGSGSFDDARTQLLPVVAPRAGYAPRRRPGAPPPQPRRIARLAERVPLASVYLLIVTITLFQRFVVPGTVVSVALPVAFVVLIGLAARGQLSADVTRVALYLAAVAASLLCTVVVSAGSGPAPSFTSLLLLLVLYIPLCFRVKDRLRDQFPRVLEFYQRIMLVGAVFCILQTAIQLAGVGYEDLFDTYLPPTLIFTEYNTTYPIYYGSPILKANGFVFLEPSFASQFLAIAIIVQLMLDGKRWGRLALFGAALLATVSGTGIALLGVGLVVLAIRRGGRWTARAITATFVVAVAVSFTPVGALLAERTGESSTSGSSGNARFVAPYVVIADAIGRDESVFLVGRGAGTVDSDVAFFNPQGLLVNYPALPKFIGEYGVPTALVFLAFILTVLLRNVPSPTLGLMAATVYFVLSGSLLQPQTVYLCWLLTGLFAAARAGEVAGRRVRLSSAAAVEPARRRSPAPAPPVHASPVPGPRLAAFDNAPDRTMAVPVLRRPAPPAGPPPLTNGHRPTHQR</sequence>
<feature type="transmembrane region" description="Helical" evidence="2">
    <location>
        <begin position="291"/>
        <end position="316"/>
    </location>
</feature>
<feature type="transmembrane region" description="Helical" evidence="2">
    <location>
        <begin position="418"/>
        <end position="444"/>
    </location>
</feature>
<dbReference type="AlphaFoldDB" id="A0A6M6JKT6"/>
<keyword evidence="2" id="KW-0812">Transmembrane</keyword>
<keyword evidence="4" id="KW-1185">Reference proteome</keyword>
<feature type="transmembrane region" description="Helical" evidence="2">
    <location>
        <begin position="135"/>
        <end position="151"/>
    </location>
</feature>
<feature type="transmembrane region" description="Helical" evidence="2">
    <location>
        <begin position="257"/>
        <end position="285"/>
    </location>
</feature>
<dbReference type="KEGG" id="pbro:HOP40_15540"/>
<feature type="transmembrane region" description="Helical" evidence="2">
    <location>
        <begin position="110"/>
        <end position="129"/>
    </location>
</feature>
<feature type="region of interest" description="Disordered" evidence="1">
    <location>
        <begin position="1"/>
        <end position="20"/>
    </location>
</feature>
<feature type="transmembrane region" description="Helical" evidence="2">
    <location>
        <begin position="386"/>
        <end position="406"/>
    </location>
</feature>
<name>A0A6M6JKT6_9PSEU</name>
<evidence type="ECO:0008006" key="5">
    <source>
        <dbReference type="Google" id="ProtNLM"/>
    </source>
</evidence>
<evidence type="ECO:0000313" key="3">
    <source>
        <dbReference type="EMBL" id="QJY47049.1"/>
    </source>
</evidence>
<accession>A0A6M6JKT6</accession>